<dbReference type="KEGG" id="snep:Enr13x_74840"/>
<dbReference type="InterPro" id="IPR010131">
    <property type="entry name" value="MdtP/NodT-like"/>
</dbReference>
<comment type="similarity">
    <text evidence="1">Belongs to the outer membrane factor (OMF) (TC 1.B.17) family.</text>
</comment>
<feature type="chain" id="PRO_5021806757" evidence="4">
    <location>
        <begin position="19"/>
        <end position="550"/>
    </location>
</feature>
<evidence type="ECO:0000256" key="1">
    <source>
        <dbReference type="ARBA" id="ARBA00007613"/>
    </source>
</evidence>
<feature type="region of interest" description="Disordered" evidence="3">
    <location>
        <begin position="512"/>
        <end position="550"/>
    </location>
</feature>
<feature type="compositionally biased region" description="Basic and acidic residues" evidence="3">
    <location>
        <begin position="519"/>
        <end position="530"/>
    </location>
</feature>
<protein>
    <submittedName>
        <fullName evidence="5">Copper/silver efflux system outer membrane protein CusC</fullName>
    </submittedName>
</protein>
<feature type="signal peptide" evidence="4">
    <location>
        <begin position="1"/>
        <end position="18"/>
    </location>
</feature>
<sequence precursor="true">MVFKRRKTLLLITLLVFAGCRSPQPRSHRTADATIHSAYKPATSVAETLPTVRLVSLDAGADNAATNPVVQMAQPQALPPAEYTFQLSLDEAIGLGLSQNPDLAAVRATEPVASAAMGVANTYIYNPQFQTQVLPYSRDRNGEDGSVSQQHVVVQTFELGGQQQHREGMAAANWRQVHNTVNQAELLNMAQTTRFFFAALYQRELRDLNAALAEMNEQIIGVIERREKAGQSNKADVELAKLQYRATLRQQRLAEAGYQTAMLSLRNQLNFAPDATIDLAGKWTNWQWQPLDVVVGMAQPMMASEEPIDHLQLDSLDDAFLRQLVANRPDVLAARSAVSMASENMRLADAMRCPSLQGGPMFQRDDSSTVFWGVQAQIDIPVVNNGKPLVQQRLAELRQQQITATQLENRAVLEARAAIQRYERARRLVEQSRADFDRDLNEALQPFEDQFKAGQINLLQVFAARTTLIQSQQGFFDLLNELTLAMADVTQATGMQPQMLVSMTESVATAENATLEMPSSKDAESDKKDAASMPKTDQAEASSLKELLQP</sequence>
<name>A0A518I3C6_9BACT</name>
<keyword evidence="2" id="KW-0175">Coiled coil</keyword>
<dbReference type="SUPFAM" id="SSF56954">
    <property type="entry name" value="Outer membrane efflux proteins (OEP)"/>
    <property type="match status" value="1"/>
</dbReference>
<dbReference type="PROSITE" id="PS51257">
    <property type="entry name" value="PROKAR_LIPOPROTEIN"/>
    <property type="match status" value="1"/>
</dbReference>
<proteinExistence type="inferred from homology"/>
<dbReference type="Pfam" id="PF02321">
    <property type="entry name" value="OEP"/>
    <property type="match status" value="1"/>
</dbReference>
<dbReference type="GO" id="GO:0015562">
    <property type="term" value="F:efflux transmembrane transporter activity"/>
    <property type="evidence" value="ECO:0007669"/>
    <property type="project" value="InterPro"/>
</dbReference>
<dbReference type="PANTHER" id="PTHR30203">
    <property type="entry name" value="OUTER MEMBRANE CATION EFFLUX PROTEIN"/>
    <property type="match status" value="1"/>
</dbReference>
<keyword evidence="6" id="KW-1185">Reference proteome</keyword>
<dbReference type="AlphaFoldDB" id="A0A518I3C6"/>
<dbReference type="PANTHER" id="PTHR30203:SF24">
    <property type="entry name" value="BLR4935 PROTEIN"/>
    <property type="match status" value="1"/>
</dbReference>
<accession>A0A518I3C6</accession>
<dbReference type="Gene3D" id="1.20.1600.10">
    <property type="entry name" value="Outer membrane efflux proteins (OEP)"/>
    <property type="match status" value="1"/>
</dbReference>
<organism evidence="5 6">
    <name type="scientific">Stieleria neptunia</name>
    <dbReference type="NCBI Taxonomy" id="2527979"/>
    <lineage>
        <taxon>Bacteria</taxon>
        <taxon>Pseudomonadati</taxon>
        <taxon>Planctomycetota</taxon>
        <taxon>Planctomycetia</taxon>
        <taxon>Pirellulales</taxon>
        <taxon>Pirellulaceae</taxon>
        <taxon>Stieleria</taxon>
    </lineage>
</organism>
<evidence type="ECO:0000313" key="5">
    <source>
        <dbReference type="EMBL" id="QDV47574.1"/>
    </source>
</evidence>
<dbReference type="EMBL" id="CP037423">
    <property type="protein sequence ID" value="QDV47574.1"/>
    <property type="molecule type" value="Genomic_DNA"/>
</dbReference>
<evidence type="ECO:0000256" key="3">
    <source>
        <dbReference type="SAM" id="MobiDB-lite"/>
    </source>
</evidence>
<dbReference type="InterPro" id="IPR003423">
    <property type="entry name" value="OMP_efflux"/>
</dbReference>
<gene>
    <name evidence="5" type="ORF">Enr13x_74840</name>
</gene>
<feature type="coiled-coil region" evidence="2">
    <location>
        <begin position="198"/>
        <end position="225"/>
    </location>
</feature>
<dbReference type="Proteomes" id="UP000319004">
    <property type="component" value="Chromosome"/>
</dbReference>
<keyword evidence="4" id="KW-0732">Signal</keyword>
<evidence type="ECO:0000313" key="6">
    <source>
        <dbReference type="Proteomes" id="UP000319004"/>
    </source>
</evidence>
<reference evidence="5 6" key="1">
    <citation type="submission" date="2019-03" db="EMBL/GenBank/DDBJ databases">
        <title>Deep-cultivation of Planctomycetes and their phenomic and genomic characterization uncovers novel biology.</title>
        <authorList>
            <person name="Wiegand S."/>
            <person name="Jogler M."/>
            <person name="Boedeker C."/>
            <person name="Pinto D."/>
            <person name="Vollmers J."/>
            <person name="Rivas-Marin E."/>
            <person name="Kohn T."/>
            <person name="Peeters S.H."/>
            <person name="Heuer A."/>
            <person name="Rast P."/>
            <person name="Oberbeckmann S."/>
            <person name="Bunk B."/>
            <person name="Jeske O."/>
            <person name="Meyerdierks A."/>
            <person name="Storesund J.E."/>
            <person name="Kallscheuer N."/>
            <person name="Luecker S."/>
            <person name="Lage O.M."/>
            <person name="Pohl T."/>
            <person name="Merkel B.J."/>
            <person name="Hornburger P."/>
            <person name="Mueller R.-W."/>
            <person name="Bruemmer F."/>
            <person name="Labrenz M."/>
            <person name="Spormann A.M."/>
            <person name="Op den Camp H."/>
            <person name="Overmann J."/>
            <person name="Amann R."/>
            <person name="Jetten M.S.M."/>
            <person name="Mascher T."/>
            <person name="Medema M.H."/>
            <person name="Devos D.P."/>
            <person name="Kaster A.-K."/>
            <person name="Ovreas L."/>
            <person name="Rohde M."/>
            <person name="Galperin M.Y."/>
            <person name="Jogler C."/>
        </authorList>
    </citation>
    <scope>NUCLEOTIDE SEQUENCE [LARGE SCALE GENOMIC DNA]</scope>
    <source>
        <strain evidence="5 6">Enr13</strain>
    </source>
</reference>
<evidence type="ECO:0000256" key="2">
    <source>
        <dbReference type="SAM" id="Coils"/>
    </source>
</evidence>
<evidence type="ECO:0000256" key="4">
    <source>
        <dbReference type="SAM" id="SignalP"/>
    </source>
</evidence>